<dbReference type="STRING" id="133381.A0A2T9Z9Z9"/>
<feature type="compositionally biased region" description="Basic and acidic residues" evidence="2">
    <location>
        <begin position="364"/>
        <end position="377"/>
    </location>
</feature>
<accession>A0A2T9Z9Z9</accession>
<feature type="region of interest" description="Disordered" evidence="2">
    <location>
        <begin position="347"/>
        <end position="378"/>
    </location>
</feature>
<organism evidence="3 5">
    <name type="scientific">Smittium megazygosporum</name>
    <dbReference type="NCBI Taxonomy" id="133381"/>
    <lineage>
        <taxon>Eukaryota</taxon>
        <taxon>Fungi</taxon>
        <taxon>Fungi incertae sedis</taxon>
        <taxon>Zoopagomycota</taxon>
        <taxon>Kickxellomycotina</taxon>
        <taxon>Harpellomycetes</taxon>
        <taxon>Harpellales</taxon>
        <taxon>Legeriomycetaceae</taxon>
        <taxon>Smittium</taxon>
    </lineage>
</organism>
<reference evidence="3 5" key="1">
    <citation type="journal article" date="2018" name="MBio">
        <title>Comparative Genomics Reveals the Core Gene Toolbox for the Fungus-Insect Symbiosis.</title>
        <authorList>
            <person name="Wang Y."/>
            <person name="Stata M."/>
            <person name="Wang W."/>
            <person name="Stajich J.E."/>
            <person name="White M.M."/>
            <person name="Moncalvo J.M."/>
        </authorList>
    </citation>
    <scope>NUCLEOTIDE SEQUENCE [LARGE SCALE GENOMIC DNA]</scope>
    <source>
        <strain evidence="3 5">SC-DP-2</strain>
    </source>
</reference>
<gene>
    <name evidence="4" type="ORF">BB560_001168</name>
    <name evidence="3" type="ORF">BB560_004143</name>
</gene>
<feature type="region of interest" description="Disordered" evidence="2">
    <location>
        <begin position="309"/>
        <end position="332"/>
    </location>
</feature>
<sequence>MSAATEVKRPLVHGFNQSYISNFSNQQAAANGIELVQKNPTPSKHLYNNTNRVPDKQILKSSTRSQHLLSEGLQPGNGLFLATPMKGGPRKVSNIDPKSDTVYNFDKSIYRKKKGIDLKNDSGLSIDSVQFNQNYNNVQGDISSESLLEPLNDKGKVEMSIFGVFSNKDQKKAENKNSNAVKELANTEGSLVSKATESFALNQNCDTNFNSDITRTNTREDYLGNDYRDMYADFSCPKQTTNVEIPIMRNLDLKDSRKPRLLGNRNVGNKTNIFPNKVSVPSTHYLNSDVDSGSSIEYEYKSFESYDSDKTFEKGNASDVTQSRSAARQGFYADSPSATRTINDVEYSNSDNSRQNFDIIDPENNYHEAENDDDRKGLSRQKSLKFKVIQNGNSPPVPNLPRIPTNKLDSANLKEAAQSEYYSKTRNVPNQENIQYNPLSQKNILPKIEQTDITSLKHKLSEKKELISIFNKDQIISNNKQRVDIQIINKFNEPNKSPKETNGRSRSYNYQAGNITPLKKNRHIYPNADETPIYFTKKSHLANTQSSRNDLNFLGKEESDDSMTTFKTSNSYNKFRIPGNFLDSTNGLETFRQAAKNTNDTTTQLAYLKFLMNLYDSIKQEMRNNSVYARVFEKGTHKNSKPQPKHEGSQNSTIALPERDSWMESSNENMENLSQTTNVGNVSYNSLNLLQKELLYWAEKIEGSNHPEIYYIIGTMYQNGNYIYPVNESKASSYYLLATKGHHSKAAFRIGELHEKRRQYSKSIQCYIKAASMGVPEACYKLALCYLYGNLNQKKNYRIGIIQLNRAASLGESDFPDANYLLGKLYLGEFEDKLLYESFFVDVNEGLRLIEKAASSGLAKALYKIGKFHIYGVYKYTINIRLGIDYYFSAAKAGCADAKYEISKFYVNGYKGIVNPNPEQSFLFCYEAAELDNAKAMCTLGEYYLKGFGTTKDTGKALVWLKKAQKLEYIRAKSVIKMCKLNV</sequence>
<dbReference type="InterPro" id="IPR051726">
    <property type="entry name" value="Chitin_Synth_Reg"/>
</dbReference>
<keyword evidence="5" id="KW-1185">Reference proteome</keyword>
<dbReference type="Proteomes" id="UP000245609">
    <property type="component" value="Unassembled WGS sequence"/>
</dbReference>
<dbReference type="AlphaFoldDB" id="A0A2T9Z9Z9"/>
<dbReference type="SUPFAM" id="SSF81901">
    <property type="entry name" value="HCP-like"/>
    <property type="match status" value="2"/>
</dbReference>
<dbReference type="EMBL" id="MBFS01000136">
    <property type="protein sequence ID" value="PVV04333.1"/>
    <property type="molecule type" value="Genomic_DNA"/>
</dbReference>
<dbReference type="InterPro" id="IPR006597">
    <property type="entry name" value="Sel1-like"/>
</dbReference>
<protein>
    <submittedName>
        <fullName evidence="3">Uncharacterized protein</fullName>
    </submittedName>
</protein>
<evidence type="ECO:0000313" key="3">
    <source>
        <dbReference type="EMBL" id="PVV01439.1"/>
    </source>
</evidence>
<dbReference type="EMBL" id="MBFS01001078">
    <property type="protein sequence ID" value="PVV01439.1"/>
    <property type="molecule type" value="Genomic_DNA"/>
</dbReference>
<evidence type="ECO:0000313" key="5">
    <source>
        <dbReference type="Proteomes" id="UP000245609"/>
    </source>
</evidence>
<dbReference type="OrthoDB" id="272077at2759"/>
<evidence type="ECO:0000256" key="1">
    <source>
        <dbReference type="ARBA" id="ARBA00022737"/>
    </source>
</evidence>
<keyword evidence="1" id="KW-0677">Repeat</keyword>
<feature type="compositionally biased region" description="Polar residues" evidence="2">
    <location>
        <begin position="347"/>
        <end position="356"/>
    </location>
</feature>
<dbReference type="Pfam" id="PF08238">
    <property type="entry name" value="Sel1"/>
    <property type="match status" value="7"/>
</dbReference>
<proteinExistence type="predicted"/>
<evidence type="ECO:0000256" key="2">
    <source>
        <dbReference type="SAM" id="MobiDB-lite"/>
    </source>
</evidence>
<dbReference type="InterPro" id="IPR011990">
    <property type="entry name" value="TPR-like_helical_dom_sf"/>
</dbReference>
<name>A0A2T9Z9Z9_9FUNG</name>
<dbReference type="SMART" id="SM00671">
    <property type="entry name" value="SEL1"/>
    <property type="match status" value="7"/>
</dbReference>
<dbReference type="PANTHER" id="PTHR46430:SF1">
    <property type="entry name" value="CHITIN SYNTHASE REGULATOR SKT5-RELATED"/>
    <property type="match status" value="1"/>
</dbReference>
<comment type="caution">
    <text evidence="3">The sequence shown here is derived from an EMBL/GenBank/DDBJ whole genome shotgun (WGS) entry which is preliminary data.</text>
</comment>
<evidence type="ECO:0000313" key="4">
    <source>
        <dbReference type="EMBL" id="PVV04333.1"/>
    </source>
</evidence>
<dbReference type="PANTHER" id="PTHR46430">
    <property type="entry name" value="PROTEIN SKT5-RELATED"/>
    <property type="match status" value="1"/>
</dbReference>
<dbReference type="Gene3D" id="1.25.40.10">
    <property type="entry name" value="Tetratricopeptide repeat domain"/>
    <property type="match status" value="2"/>
</dbReference>